<proteinExistence type="predicted"/>
<sequence>MSSFNNYESGFANVSCKDTADLNCDVWSYLYRSAMDGCAETRKEFKIQAKEYSWLAQLAQQNIRLLADPVVLHFTCSHAITDFKKVLPVASPQPSATLNEFQDLAYRFWLSVKLCSHRQSIGVTRIRYGVKKEHIEYVRKLSDAQIRHLVAHTTAGKLELRFDSQLINGIGRADLSKEALSRIQLQCFNSSLEI</sequence>
<organism evidence="1 2">
    <name type="scientific">Pseudomonas luteola</name>
    <dbReference type="NCBI Taxonomy" id="47886"/>
    <lineage>
        <taxon>Bacteria</taxon>
        <taxon>Pseudomonadati</taxon>
        <taxon>Pseudomonadota</taxon>
        <taxon>Gammaproteobacteria</taxon>
        <taxon>Pseudomonadales</taxon>
        <taxon>Pseudomonadaceae</taxon>
        <taxon>Pseudomonas</taxon>
    </lineage>
</organism>
<dbReference type="EMBL" id="JADTXM010000021">
    <property type="protein sequence ID" value="MBH3441478.1"/>
    <property type="molecule type" value="Genomic_DNA"/>
</dbReference>
<evidence type="ECO:0000313" key="2">
    <source>
        <dbReference type="Proteomes" id="UP000638986"/>
    </source>
</evidence>
<evidence type="ECO:0000313" key="1">
    <source>
        <dbReference type="EMBL" id="MBH3441478.1"/>
    </source>
</evidence>
<reference evidence="1 2" key="1">
    <citation type="submission" date="2020-11" db="EMBL/GenBank/DDBJ databases">
        <title>Enhanced detection system for hospital associated transmission using whole genome sequencing surveillance.</title>
        <authorList>
            <person name="Harrison L.H."/>
            <person name="Van Tyne D."/>
            <person name="Marsh J.W."/>
            <person name="Griffith M.P."/>
            <person name="Snyder D.J."/>
            <person name="Cooper V.S."/>
            <person name="Mustapha M."/>
        </authorList>
    </citation>
    <scope>NUCLEOTIDE SEQUENCE [LARGE SCALE GENOMIC DNA]</scope>
    <source>
        <strain evidence="1 2">PSB00013</strain>
    </source>
</reference>
<comment type="caution">
    <text evidence="1">The sequence shown here is derived from an EMBL/GenBank/DDBJ whole genome shotgun (WGS) entry which is preliminary data.</text>
</comment>
<dbReference type="RefSeq" id="WP_010799211.1">
    <property type="nucleotide sequence ID" value="NZ_CP044084.1"/>
</dbReference>
<accession>A0ABS0MXN9</accession>
<dbReference type="Proteomes" id="UP000638986">
    <property type="component" value="Unassembled WGS sequence"/>
</dbReference>
<protein>
    <submittedName>
        <fullName evidence="1">Uncharacterized protein</fullName>
    </submittedName>
</protein>
<name>A0ABS0MXN9_PSELU</name>
<gene>
    <name evidence="1" type="ORF">I5Q09_22615</name>
</gene>